<evidence type="ECO:0000256" key="8">
    <source>
        <dbReference type="SAM" id="Phobius"/>
    </source>
</evidence>
<dbReference type="Proteomes" id="UP000561726">
    <property type="component" value="Unassembled WGS sequence"/>
</dbReference>
<feature type="transmembrane region" description="Helical" evidence="8">
    <location>
        <begin position="96"/>
        <end position="117"/>
    </location>
</feature>
<organism evidence="9 10">
    <name type="scientific">Cryobacterium roopkundense</name>
    <dbReference type="NCBI Taxonomy" id="1001240"/>
    <lineage>
        <taxon>Bacteria</taxon>
        <taxon>Bacillati</taxon>
        <taxon>Actinomycetota</taxon>
        <taxon>Actinomycetes</taxon>
        <taxon>Micrococcales</taxon>
        <taxon>Microbacteriaceae</taxon>
        <taxon>Cryobacterium</taxon>
    </lineage>
</organism>
<feature type="region of interest" description="Disordered" evidence="7">
    <location>
        <begin position="1"/>
        <end position="20"/>
    </location>
</feature>
<proteinExistence type="inferred from homology"/>
<dbReference type="RefSeq" id="WP_084141676.1">
    <property type="nucleotide sequence ID" value="NZ_JACHBQ010000001.1"/>
</dbReference>
<feature type="transmembrane region" description="Helical" evidence="8">
    <location>
        <begin position="298"/>
        <end position="319"/>
    </location>
</feature>
<comment type="caution">
    <text evidence="9">The sequence shown here is derived from an EMBL/GenBank/DDBJ whole genome shotgun (WGS) entry which is preliminary data.</text>
</comment>
<feature type="transmembrane region" description="Helical" evidence="8">
    <location>
        <begin position="396"/>
        <end position="414"/>
    </location>
</feature>
<reference evidence="9 10" key="1">
    <citation type="submission" date="2020-08" db="EMBL/GenBank/DDBJ databases">
        <title>Sequencing the genomes of 1000 actinobacteria strains.</title>
        <authorList>
            <person name="Klenk H.-P."/>
        </authorList>
    </citation>
    <scope>NUCLEOTIDE SEQUENCE [LARGE SCALE GENOMIC DNA]</scope>
    <source>
        <strain evidence="9 10">DSM 21065</strain>
    </source>
</reference>
<evidence type="ECO:0000256" key="6">
    <source>
        <dbReference type="ARBA" id="ARBA00023136"/>
    </source>
</evidence>
<accession>A0A7W9E690</accession>
<evidence type="ECO:0000313" key="9">
    <source>
        <dbReference type="EMBL" id="MBB5642805.1"/>
    </source>
</evidence>
<comment type="subcellular location">
    <subcellularLocation>
        <location evidence="1">Cell membrane</location>
        <topology evidence="1">Multi-pass membrane protein</topology>
    </subcellularLocation>
</comment>
<dbReference type="InterPro" id="IPR050833">
    <property type="entry name" value="Poly_Biosynth_Transport"/>
</dbReference>
<keyword evidence="3" id="KW-1003">Cell membrane</keyword>
<evidence type="ECO:0000256" key="4">
    <source>
        <dbReference type="ARBA" id="ARBA00022692"/>
    </source>
</evidence>
<feature type="transmembrane region" description="Helical" evidence="8">
    <location>
        <begin position="372"/>
        <end position="390"/>
    </location>
</feature>
<feature type="transmembrane region" description="Helical" evidence="8">
    <location>
        <begin position="129"/>
        <end position="146"/>
    </location>
</feature>
<dbReference type="OrthoDB" id="9770347at2"/>
<evidence type="ECO:0000256" key="1">
    <source>
        <dbReference type="ARBA" id="ARBA00004651"/>
    </source>
</evidence>
<feature type="transmembrane region" description="Helical" evidence="8">
    <location>
        <begin position="426"/>
        <end position="450"/>
    </location>
</feature>
<sequence>MKRPSRSNRSEPKPTSGLGVRAARGAAVTLSGQAGKVLIQLASVVVLARILSPTDYGLIAMVVVIIGAGEIFRDFGLSSAAVQAPSLSVKQRDNLFWVNTLLGTILCVLVFAAAGLIAELYGHRQLVPIVHALSLIFLLNGIATQYRADLVRRLRFRFLATAEVVAPAVAFVLALCAALLGWGFWALVMQQLAQALALLIMMIVAARWIPGRPHRHESIRGFLRFGWNMLATQLVGYVSNNIDTALIGLRFGPASLGIYSRAFQLLMTPLNQVRVPLTTVALPVLARLQNETQRFNEWICRGQLALGYTVVPLLGIVAGTAEPLTQLLLGPQWMEVAPILRLLALAGIFQILAFVGYWVYVSRGLTGDLLRYSLVSALIKVVCIVGGSYWGVIGIAAGYALAPALSWPISIWWLSRRTSLPTRRLYAGALRILVLVAAATCAAGLASWGLATADAIPRLAAAVAAATTVYGLAGLAIPPIRRDLTGVMSIVRLVPRARGTSSLPKNR</sequence>
<protein>
    <submittedName>
        <fullName evidence="9">PST family polysaccharide transporter</fullName>
    </submittedName>
</protein>
<feature type="transmembrane region" description="Helical" evidence="8">
    <location>
        <begin position="191"/>
        <end position="209"/>
    </location>
</feature>
<dbReference type="CDD" id="cd13127">
    <property type="entry name" value="MATE_tuaB_like"/>
    <property type="match status" value="1"/>
</dbReference>
<dbReference type="PANTHER" id="PTHR30250">
    <property type="entry name" value="PST FAMILY PREDICTED COLANIC ACID TRANSPORTER"/>
    <property type="match status" value="1"/>
</dbReference>
<evidence type="ECO:0000256" key="5">
    <source>
        <dbReference type="ARBA" id="ARBA00022989"/>
    </source>
</evidence>
<feature type="transmembrane region" description="Helical" evidence="8">
    <location>
        <begin position="158"/>
        <end position="185"/>
    </location>
</feature>
<name>A0A7W9E690_9MICO</name>
<dbReference type="EMBL" id="JACHBQ010000001">
    <property type="protein sequence ID" value="MBB5642805.1"/>
    <property type="molecule type" value="Genomic_DNA"/>
</dbReference>
<evidence type="ECO:0000256" key="2">
    <source>
        <dbReference type="ARBA" id="ARBA00007430"/>
    </source>
</evidence>
<dbReference type="GO" id="GO:0005886">
    <property type="term" value="C:plasma membrane"/>
    <property type="evidence" value="ECO:0007669"/>
    <property type="project" value="UniProtKB-SubCell"/>
</dbReference>
<keyword evidence="6 8" id="KW-0472">Membrane</keyword>
<dbReference type="Pfam" id="PF13440">
    <property type="entry name" value="Polysacc_synt_3"/>
    <property type="match status" value="1"/>
</dbReference>
<keyword evidence="4 8" id="KW-0812">Transmembrane</keyword>
<dbReference type="PANTHER" id="PTHR30250:SF10">
    <property type="entry name" value="LIPOPOLYSACCHARIDE BIOSYNTHESIS PROTEIN WZXC"/>
    <property type="match status" value="1"/>
</dbReference>
<feature type="transmembrane region" description="Helical" evidence="8">
    <location>
        <begin position="339"/>
        <end position="360"/>
    </location>
</feature>
<feature type="transmembrane region" description="Helical" evidence="8">
    <location>
        <begin position="456"/>
        <end position="477"/>
    </location>
</feature>
<evidence type="ECO:0000256" key="3">
    <source>
        <dbReference type="ARBA" id="ARBA00022475"/>
    </source>
</evidence>
<keyword evidence="5 8" id="KW-1133">Transmembrane helix</keyword>
<dbReference type="AlphaFoldDB" id="A0A7W9E690"/>
<evidence type="ECO:0000256" key="7">
    <source>
        <dbReference type="SAM" id="MobiDB-lite"/>
    </source>
</evidence>
<comment type="similarity">
    <text evidence="2">Belongs to the polysaccharide synthase family.</text>
</comment>
<gene>
    <name evidence="9" type="ORF">BJ997_003353</name>
</gene>
<evidence type="ECO:0000313" key="10">
    <source>
        <dbReference type="Proteomes" id="UP000561726"/>
    </source>
</evidence>